<gene>
    <name evidence="1" type="ORF">RSO01_04410</name>
</gene>
<dbReference type="EMBL" id="BKAJ01000005">
    <property type="protein sequence ID" value="GEP53275.1"/>
    <property type="molecule type" value="Genomic_DNA"/>
</dbReference>
<dbReference type="OrthoDB" id="4554604at2"/>
<organism evidence="1 2">
    <name type="scientific">Reyranella soli</name>
    <dbReference type="NCBI Taxonomy" id="1230389"/>
    <lineage>
        <taxon>Bacteria</taxon>
        <taxon>Pseudomonadati</taxon>
        <taxon>Pseudomonadota</taxon>
        <taxon>Alphaproteobacteria</taxon>
        <taxon>Hyphomicrobiales</taxon>
        <taxon>Reyranellaceae</taxon>
        <taxon>Reyranella</taxon>
    </lineage>
</organism>
<comment type="caution">
    <text evidence="1">The sequence shown here is derived from an EMBL/GenBank/DDBJ whole genome shotgun (WGS) entry which is preliminary data.</text>
</comment>
<accession>A0A512N2Q8</accession>
<name>A0A512N2Q8_9HYPH</name>
<dbReference type="AlphaFoldDB" id="A0A512N2Q8"/>
<protein>
    <submittedName>
        <fullName evidence="1">Uncharacterized protein</fullName>
    </submittedName>
</protein>
<evidence type="ECO:0000313" key="1">
    <source>
        <dbReference type="EMBL" id="GEP53275.1"/>
    </source>
</evidence>
<dbReference type="Proteomes" id="UP000321058">
    <property type="component" value="Unassembled WGS sequence"/>
</dbReference>
<reference evidence="1 2" key="1">
    <citation type="submission" date="2019-07" db="EMBL/GenBank/DDBJ databases">
        <title>Whole genome shotgun sequence of Reyranella soli NBRC 108950.</title>
        <authorList>
            <person name="Hosoyama A."/>
            <person name="Uohara A."/>
            <person name="Ohji S."/>
            <person name="Ichikawa N."/>
        </authorList>
    </citation>
    <scope>NUCLEOTIDE SEQUENCE [LARGE SCALE GENOMIC DNA]</scope>
    <source>
        <strain evidence="1 2">NBRC 108950</strain>
    </source>
</reference>
<evidence type="ECO:0000313" key="2">
    <source>
        <dbReference type="Proteomes" id="UP000321058"/>
    </source>
</evidence>
<proteinExistence type="predicted"/>
<keyword evidence="2" id="KW-1185">Reference proteome</keyword>
<dbReference type="RefSeq" id="WP_147145743.1">
    <property type="nucleotide sequence ID" value="NZ_BKAJ01000005.1"/>
</dbReference>
<sequence>MASGDPTPTTQTGIPADAGPAFDERALEAELHAAEQTAEAAARGQRNWSWVNRPITLWLLSTVAVGILTFTYSQYSACRASLAIDSSRFAHLSEELVLRVGGIYGLTLVDNVQASTYLLILDPDRHFLFTEFKGRLPNELVAEVKQLLRKWHPSDVAEVAAADRRAVPDPKGKAVPSAVPLNEPGLTTPRTIPEFVQQLLTEPDDIFGLVDAWIVMHRTLPLASGPESVAAVRTWAQALGTRALPYFDNSREKLGSTSICFKRTFWPFT</sequence>